<comment type="subcellular location">
    <subcellularLocation>
        <location evidence="1">Cell envelope</location>
    </subcellularLocation>
</comment>
<sequence length="334" mass="35817">MNLAPARAKLTRRCIRQPINGIHFGLLCALVLLSACSRDDRNVYQGYVEGEFVYLASSQSGSLTQLSVARGQTVRSNAPLFTLEAVDETAALEGAQQQLATARAQLADIETGKRVPEVNVNRAQLAQAQANARKAALQLTRDEAQFRAGGIPKAQLDDSRANADATAAQVRELTNQVEVARLPGRSQQIAAQRAQVAAAQASLAQTQWKLDQKRVVAPADGLVYDTLYRAGEWVQAGSPVVQMLPPQNVKVRLFVAEGIVGNIAAGRAMTVHCDGCAADVPVKVTYVSNKAEYTPPVIYSNESRSKLVFMVEAHPSVADAGKLHPGQPVTVTLQ</sequence>
<dbReference type="SUPFAM" id="SSF111369">
    <property type="entry name" value="HlyD-like secretion proteins"/>
    <property type="match status" value="1"/>
</dbReference>
<dbReference type="InterPro" id="IPR050465">
    <property type="entry name" value="UPF0194_transport"/>
</dbReference>
<dbReference type="AlphaFoldDB" id="A0A158GM01"/>
<feature type="domain" description="YbhG-like alpha-helical hairpin" evidence="4">
    <location>
        <begin position="90"/>
        <end position="211"/>
    </location>
</feature>
<gene>
    <name evidence="5" type="ORF">AWB66_01850</name>
</gene>
<dbReference type="PANTHER" id="PTHR32347">
    <property type="entry name" value="EFFLUX SYSTEM COMPONENT YKNX-RELATED"/>
    <property type="match status" value="1"/>
</dbReference>
<dbReference type="Proteomes" id="UP000054717">
    <property type="component" value="Unassembled WGS sequence"/>
</dbReference>
<dbReference type="GO" id="GO:0030313">
    <property type="term" value="C:cell envelope"/>
    <property type="evidence" value="ECO:0007669"/>
    <property type="project" value="UniProtKB-SubCell"/>
</dbReference>
<name>A0A158GM01_9BURK</name>
<feature type="coiled-coil region" evidence="3">
    <location>
        <begin position="85"/>
        <end position="176"/>
    </location>
</feature>
<dbReference type="PANTHER" id="PTHR32347:SF23">
    <property type="entry name" value="BLL5650 PROTEIN"/>
    <property type="match status" value="1"/>
</dbReference>
<dbReference type="Gene3D" id="2.40.50.100">
    <property type="match status" value="2"/>
</dbReference>
<organism evidence="5 6">
    <name type="scientific">Caballeronia telluris</name>
    <dbReference type="NCBI Taxonomy" id="326475"/>
    <lineage>
        <taxon>Bacteria</taxon>
        <taxon>Pseudomonadati</taxon>
        <taxon>Pseudomonadota</taxon>
        <taxon>Betaproteobacteria</taxon>
        <taxon>Burkholderiales</taxon>
        <taxon>Burkholderiaceae</taxon>
        <taxon>Caballeronia</taxon>
    </lineage>
</organism>
<evidence type="ECO:0000313" key="5">
    <source>
        <dbReference type="EMBL" id="SAL33155.1"/>
    </source>
</evidence>
<reference evidence="5" key="1">
    <citation type="submission" date="2016-01" db="EMBL/GenBank/DDBJ databases">
        <authorList>
            <person name="Peeters Charlotte."/>
        </authorList>
    </citation>
    <scope>NUCLEOTIDE SEQUENCE</scope>
    <source>
        <strain evidence="5">LMG 22936</strain>
    </source>
</reference>
<evidence type="ECO:0000259" key="4">
    <source>
        <dbReference type="Pfam" id="PF25881"/>
    </source>
</evidence>
<evidence type="ECO:0000313" key="6">
    <source>
        <dbReference type="Proteomes" id="UP000054717"/>
    </source>
</evidence>
<keyword evidence="6" id="KW-1185">Reference proteome</keyword>
<dbReference type="RefSeq" id="WP_087629969.1">
    <property type="nucleotide sequence ID" value="NZ_FCNZ02000005.1"/>
</dbReference>
<evidence type="ECO:0000256" key="3">
    <source>
        <dbReference type="SAM" id="Coils"/>
    </source>
</evidence>
<dbReference type="InterPro" id="IPR059052">
    <property type="entry name" value="HH_YbhG-like"/>
</dbReference>
<dbReference type="STRING" id="326475.AWB66_01850"/>
<accession>A0A158GM01</accession>
<evidence type="ECO:0000256" key="2">
    <source>
        <dbReference type="ARBA" id="ARBA00023054"/>
    </source>
</evidence>
<proteinExistence type="predicted"/>
<dbReference type="Gene3D" id="2.40.30.170">
    <property type="match status" value="1"/>
</dbReference>
<dbReference type="Gene3D" id="1.10.287.470">
    <property type="entry name" value="Helix hairpin bin"/>
    <property type="match status" value="3"/>
</dbReference>
<dbReference type="EMBL" id="FCNZ02000005">
    <property type="protein sequence ID" value="SAL33155.1"/>
    <property type="molecule type" value="Genomic_DNA"/>
</dbReference>
<evidence type="ECO:0000256" key="1">
    <source>
        <dbReference type="ARBA" id="ARBA00004196"/>
    </source>
</evidence>
<comment type="caution">
    <text evidence="5">The sequence shown here is derived from an EMBL/GenBank/DDBJ whole genome shotgun (WGS) entry which is preliminary data.</text>
</comment>
<protein>
    <submittedName>
        <fullName evidence="5">HlyD family secretion protein</fullName>
    </submittedName>
</protein>
<keyword evidence="2 3" id="KW-0175">Coiled coil</keyword>
<dbReference type="Pfam" id="PF25881">
    <property type="entry name" value="HH_YBHG"/>
    <property type="match status" value="1"/>
</dbReference>